<dbReference type="EMBL" id="QJNU01000853">
    <property type="protein sequence ID" value="RYO84488.1"/>
    <property type="molecule type" value="Genomic_DNA"/>
</dbReference>
<reference evidence="2 3" key="1">
    <citation type="submission" date="2018-06" db="EMBL/GenBank/DDBJ databases">
        <title>Complete Genomes of Monosporascus.</title>
        <authorList>
            <person name="Robinson A.J."/>
            <person name="Natvig D.O."/>
        </authorList>
    </citation>
    <scope>NUCLEOTIDE SEQUENCE [LARGE SCALE GENOMIC DNA]</scope>
    <source>
        <strain evidence="2 3">CBS 110550</strain>
    </source>
</reference>
<gene>
    <name evidence="2" type="ORF">DL764_009320</name>
</gene>
<evidence type="ECO:0000313" key="2">
    <source>
        <dbReference type="EMBL" id="RYO84488.1"/>
    </source>
</evidence>
<dbReference type="Pfam" id="PF05699">
    <property type="entry name" value="Dimer_Tnp_hAT"/>
    <property type="match status" value="1"/>
</dbReference>
<organism evidence="2 3">
    <name type="scientific">Monosporascus ibericus</name>
    <dbReference type="NCBI Taxonomy" id="155417"/>
    <lineage>
        <taxon>Eukaryota</taxon>
        <taxon>Fungi</taxon>
        <taxon>Dikarya</taxon>
        <taxon>Ascomycota</taxon>
        <taxon>Pezizomycotina</taxon>
        <taxon>Sordariomycetes</taxon>
        <taxon>Xylariomycetidae</taxon>
        <taxon>Xylariales</taxon>
        <taxon>Xylariales incertae sedis</taxon>
        <taxon>Monosporascus</taxon>
    </lineage>
</organism>
<dbReference type="InterPro" id="IPR008906">
    <property type="entry name" value="HATC_C_dom"/>
</dbReference>
<dbReference type="Proteomes" id="UP000293360">
    <property type="component" value="Unassembled WGS sequence"/>
</dbReference>
<accession>A0A4Q4SVC2</accession>
<comment type="caution">
    <text evidence="2">The sequence shown here is derived from an EMBL/GenBank/DDBJ whole genome shotgun (WGS) entry which is preliminary data.</text>
</comment>
<name>A0A4Q4SVC2_9PEZI</name>
<feature type="domain" description="HAT C-terminal dimerisation" evidence="1">
    <location>
        <begin position="33"/>
        <end position="84"/>
    </location>
</feature>
<protein>
    <recommendedName>
        <fullName evidence="1">HAT C-terminal dimerisation domain-containing protein</fullName>
    </recommendedName>
</protein>
<dbReference type="GO" id="GO:0046983">
    <property type="term" value="F:protein dimerization activity"/>
    <property type="evidence" value="ECO:0007669"/>
    <property type="project" value="InterPro"/>
</dbReference>
<keyword evidence="3" id="KW-1185">Reference proteome</keyword>
<dbReference type="OrthoDB" id="4750193at2759"/>
<evidence type="ECO:0000313" key="3">
    <source>
        <dbReference type="Proteomes" id="UP000293360"/>
    </source>
</evidence>
<sequence length="144" mass="16571">MGSDNSADMEARDGLGEYKAWYMDFEPGDREVQDRIAYWIRKSAKYPRLSKMALDFLTIQPMSAECERLFSAAGRMVNESRWSDNTFDVLFTSPDEAREMAKLQAMTDEEIGEWATDWINAISENEMLDDEEDSLFLAEEGDLP</sequence>
<dbReference type="AlphaFoldDB" id="A0A4Q4SVC2"/>
<proteinExistence type="predicted"/>
<evidence type="ECO:0000259" key="1">
    <source>
        <dbReference type="Pfam" id="PF05699"/>
    </source>
</evidence>
<dbReference type="SUPFAM" id="SSF53098">
    <property type="entry name" value="Ribonuclease H-like"/>
    <property type="match status" value="1"/>
</dbReference>
<dbReference type="InterPro" id="IPR012337">
    <property type="entry name" value="RNaseH-like_sf"/>
</dbReference>